<dbReference type="PANTHER" id="PTHR30629">
    <property type="entry name" value="PROPHAGE INTEGRASE"/>
    <property type="match status" value="1"/>
</dbReference>
<evidence type="ECO:0000256" key="3">
    <source>
        <dbReference type="ARBA" id="ARBA00023125"/>
    </source>
</evidence>
<evidence type="ECO:0000259" key="6">
    <source>
        <dbReference type="PROSITE" id="PS51898"/>
    </source>
</evidence>
<keyword evidence="4" id="KW-0233">DNA recombination</keyword>
<reference evidence="9" key="1">
    <citation type="journal article" date="2019" name="Int. J. Syst. Evol. Microbiol.">
        <title>The Global Catalogue of Microorganisms (GCM) 10K type strain sequencing project: providing services to taxonomists for standard genome sequencing and annotation.</title>
        <authorList>
            <consortium name="The Broad Institute Genomics Platform"/>
            <consortium name="The Broad Institute Genome Sequencing Center for Infectious Disease"/>
            <person name="Wu L."/>
            <person name="Ma J."/>
        </authorList>
    </citation>
    <scope>NUCLEOTIDE SEQUENCE [LARGE SCALE GENOMIC DNA]</scope>
    <source>
        <strain evidence="9">JCM 17805</strain>
    </source>
</reference>
<evidence type="ECO:0000313" key="8">
    <source>
        <dbReference type="EMBL" id="GAA4648111.1"/>
    </source>
</evidence>
<comment type="similarity">
    <text evidence="1">Belongs to the 'phage' integrase family.</text>
</comment>
<dbReference type="InterPro" id="IPR044068">
    <property type="entry name" value="CB"/>
</dbReference>
<evidence type="ECO:0000256" key="4">
    <source>
        <dbReference type="ARBA" id="ARBA00023172"/>
    </source>
</evidence>
<name>A0ABP8UYU2_9GAMM</name>
<dbReference type="SUPFAM" id="SSF56349">
    <property type="entry name" value="DNA breaking-rejoining enzymes"/>
    <property type="match status" value="1"/>
</dbReference>
<dbReference type="Pfam" id="PF00589">
    <property type="entry name" value="Phage_integrase"/>
    <property type="match status" value="1"/>
</dbReference>
<dbReference type="PROSITE" id="PS51898">
    <property type="entry name" value="TYR_RECOMBINASE"/>
    <property type="match status" value="1"/>
</dbReference>
<dbReference type="InterPro" id="IPR050808">
    <property type="entry name" value="Phage_Integrase"/>
</dbReference>
<keyword evidence="3 5" id="KW-0238">DNA-binding</keyword>
<dbReference type="InterPro" id="IPR011010">
    <property type="entry name" value="DNA_brk_join_enz"/>
</dbReference>
<dbReference type="Gene3D" id="3.30.160.60">
    <property type="entry name" value="Classic Zinc Finger"/>
    <property type="match status" value="1"/>
</dbReference>
<comment type="caution">
    <text evidence="8">The sequence shown here is derived from an EMBL/GenBank/DDBJ whole genome shotgun (WGS) entry which is preliminary data.</text>
</comment>
<proteinExistence type="inferred from homology"/>
<dbReference type="PROSITE" id="PS51900">
    <property type="entry name" value="CB"/>
    <property type="match status" value="1"/>
</dbReference>
<dbReference type="Gene3D" id="1.10.443.10">
    <property type="entry name" value="Intergrase catalytic core"/>
    <property type="match status" value="1"/>
</dbReference>
<sequence>MGRKRGSKTTEGLPTYLYRDKDTGLYKYKHSTYSKPIYLPVGTTRRQAIEAANLANAELTQQRALIDKLLGRDQITVEKLCKEYYAEKIENTSLKQATKKSYRVALDVIKKHLGPYLLHDLSTADIASFLKQFKDRPSWHNDLRANLIKIFNYALTQGYIPQQDNIVNPCEILPEKRVKGRWTPETYKATYAVASNELKNAMDLALYTAFGMSELVSLKWDELSGNAIEKIRRKTGVQQHINMGDGLLKVIENCRNTGVKSPYVLHKKPKNIQKKSRQSKERTHHTQWTAQQLRRALNKAKSQSGCFTGVPTNEQPGWHSIRALAAFRLMKQGVKIEEIQKLLGHSDLQTTKVYLKGHEDEKIESYAILDEF</sequence>
<feature type="domain" description="Tyr recombinase" evidence="6">
    <location>
        <begin position="177"/>
        <end position="367"/>
    </location>
</feature>
<organism evidence="8 9">
    <name type="scientific">Kistimonas scapharcae</name>
    <dbReference type="NCBI Taxonomy" id="1036133"/>
    <lineage>
        <taxon>Bacteria</taxon>
        <taxon>Pseudomonadati</taxon>
        <taxon>Pseudomonadota</taxon>
        <taxon>Gammaproteobacteria</taxon>
        <taxon>Oceanospirillales</taxon>
        <taxon>Endozoicomonadaceae</taxon>
        <taxon>Kistimonas</taxon>
    </lineage>
</organism>
<dbReference type="PANTHER" id="PTHR30629:SF2">
    <property type="entry name" value="PROPHAGE INTEGRASE INTS-RELATED"/>
    <property type="match status" value="1"/>
</dbReference>
<dbReference type="EMBL" id="BAABFL010000025">
    <property type="protein sequence ID" value="GAA4648111.1"/>
    <property type="molecule type" value="Genomic_DNA"/>
</dbReference>
<evidence type="ECO:0000313" key="9">
    <source>
        <dbReference type="Proteomes" id="UP001500604"/>
    </source>
</evidence>
<evidence type="ECO:0000256" key="1">
    <source>
        <dbReference type="ARBA" id="ARBA00008857"/>
    </source>
</evidence>
<accession>A0ABP8UYU2</accession>
<evidence type="ECO:0000259" key="7">
    <source>
        <dbReference type="PROSITE" id="PS51900"/>
    </source>
</evidence>
<dbReference type="RefSeq" id="WP_345193336.1">
    <property type="nucleotide sequence ID" value="NZ_BAABFL010000025.1"/>
</dbReference>
<evidence type="ECO:0000256" key="2">
    <source>
        <dbReference type="ARBA" id="ARBA00022908"/>
    </source>
</evidence>
<dbReference type="InterPro" id="IPR010998">
    <property type="entry name" value="Integrase_recombinase_N"/>
</dbReference>
<protein>
    <submittedName>
        <fullName evidence="8">Site-specific integrase</fullName>
    </submittedName>
</protein>
<keyword evidence="9" id="KW-1185">Reference proteome</keyword>
<keyword evidence="2" id="KW-0229">DNA integration</keyword>
<evidence type="ECO:0000256" key="5">
    <source>
        <dbReference type="PROSITE-ProRule" id="PRU01248"/>
    </source>
</evidence>
<feature type="domain" description="Core-binding (CB)" evidence="7">
    <location>
        <begin position="75"/>
        <end position="155"/>
    </location>
</feature>
<dbReference type="Proteomes" id="UP001500604">
    <property type="component" value="Unassembled WGS sequence"/>
</dbReference>
<dbReference type="InterPro" id="IPR013762">
    <property type="entry name" value="Integrase-like_cat_sf"/>
</dbReference>
<dbReference type="Gene3D" id="1.10.150.130">
    <property type="match status" value="1"/>
</dbReference>
<dbReference type="InterPro" id="IPR002104">
    <property type="entry name" value="Integrase_catalytic"/>
</dbReference>
<gene>
    <name evidence="8" type="ORF">GCM10023116_03750</name>
</gene>